<comment type="cofactor">
    <cofactor evidence="1 4">
        <name>pyridoxal 5'-phosphate</name>
        <dbReference type="ChEBI" id="CHEBI:597326"/>
    </cofactor>
</comment>
<dbReference type="InterPro" id="IPR006311">
    <property type="entry name" value="TAT_signal"/>
</dbReference>
<dbReference type="PROSITE" id="PS51257">
    <property type="entry name" value="PROKAR_LIPOPROTEIN"/>
    <property type="match status" value="1"/>
</dbReference>
<dbReference type="Proteomes" id="UP001589890">
    <property type="component" value="Unassembled WGS sequence"/>
</dbReference>
<dbReference type="Gene3D" id="3.40.640.10">
    <property type="entry name" value="Type I PLP-dependent aspartate aminotransferase-like (Major domain)"/>
    <property type="match status" value="1"/>
</dbReference>
<dbReference type="PANTHER" id="PTHR43092">
    <property type="entry name" value="L-CYSTEINE DESULFHYDRASE"/>
    <property type="match status" value="1"/>
</dbReference>
<comment type="caution">
    <text evidence="6">The sequence shown here is derived from an EMBL/GenBank/DDBJ whole genome shotgun (WGS) entry which is preliminary data.</text>
</comment>
<sequence>MVGRRTVLGAGLALGAGAVLTGCTEDKPKASAPFDPKNWDSVRAQFALTPDLAHFGAFMLASHPAPIREAIDRHRTGLDTDTAAYLEQGNELEERVRSAAAGYLGSGVRPADIALTDSTTMGMGLVCTGIQLRPGQDVVTTEHDFFGTHDALRKLATRTGAVVRRAKLYDDPANANAGDIVARVKAAIRPVTRLVVVTWVHSSTGVRLPIRAIADMLATVNANRAETDRALLFVDGVHGFGAVDAGMADLGCDFFTSGTHKWLFGPRGTGLLWGRAWNAVTPLFTSFSAPDGPGRLATPGGYHSFENRWAVTEAFAFHQAIGRDRIAARITEQATRLKEGLAGISTVRLATPKDPELSAGLVMCSLDGLSPNDAVRRLRADHKIVASVTPYDNPLLRFGPGIVTTPDQVDQVVKAVATLR</sequence>
<dbReference type="SUPFAM" id="SSF53383">
    <property type="entry name" value="PLP-dependent transferases"/>
    <property type="match status" value="1"/>
</dbReference>
<dbReference type="GO" id="GO:0008483">
    <property type="term" value="F:transaminase activity"/>
    <property type="evidence" value="ECO:0007669"/>
    <property type="project" value="UniProtKB-KW"/>
</dbReference>
<gene>
    <name evidence="6" type="ORF">ACFFGN_15850</name>
</gene>
<dbReference type="InterPro" id="IPR000192">
    <property type="entry name" value="Aminotrans_V_dom"/>
</dbReference>
<evidence type="ECO:0000256" key="3">
    <source>
        <dbReference type="RuleBase" id="RU004075"/>
    </source>
</evidence>
<dbReference type="PROSITE" id="PS00595">
    <property type="entry name" value="AA_TRANSFER_CLASS_5"/>
    <property type="match status" value="1"/>
</dbReference>
<keyword evidence="6" id="KW-0032">Aminotransferase</keyword>
<organism evidence="6 7">
    <name type="scientific">Kribbella deserti</name>
    <dbReference type="NCBI Taxonomy" id="1926257"/>
    <lineage>
        <taxon>Bacteria</taxon>
        <taxon>Bacillati</taxon>
        <taxon>Actinomycetota</taxon>
        <taxon>Actinomycetes</taxon>
        <taxon>Propionibacteriales</taxon>
        <taxon>Kribbellaceae</taxon>
        <taxon>Kribbella</taxon>
    </lineage>
</organism>
<keyword evidence="6" id="KW-0808">Transferase</keyword>
<feature type="domain" description="Aminotransferase class V" evidence="5">
    <location>
        <begin position="111"/>
        <end position="384"/>
    </location>
</feature>
<dbReference type="PANTHER" id="PTHR43092:SF6">
    <property type="entry name" value="BLR1280 PROTEIN"/>
    <property type="match status" value="1"/>
</dbReference>
<dbReference type="RefSeq" id="WP_380048093.1">
    <property type="nucleotide sequence ID" value="NZ_JBHLTC010000018.1"/>
</dbReference>
<name>A0ABV6QLP4_9ACTN</name>
<protein>
    <submittedName>
        <fullName evidence="6">Aminotransferase class V-fold PLP-dependent enzyme</fullName>
    </submittedName>
</protein>
<evidence type="ECO:0000256" key="2">
    <source>
        <dbReference type="ARBA" id="ARBA00022898"/>
    </source>
</evidence>
<reference evidence="6 7" key="1">
    <citation type="submission" date="2024-09" db="EMBL/GenBank/DDBJ databases">
        <authorList>
            <person name="Sun Q."/>
            <person name="Mori K."/>
        </authorList>
    </citation>
    <scope>NUCLEOTIDE SEQUENCE [LARGE SCALE GENOMIC DNA]</scope>
    <source>
        <strain evidence="6 7">CGMCC 1.15906</strain>
    </source>
</reference>
<dbReference type="InterPro" id="IPR015421">
    <property type="entry name" value="PyrdxlP-dep_Trfase_major"/>
</dbReference>
<dbReference type="EMBL" id="JBHLTC010000018">
    <property type="protein sequence ID" value="MFC0625556.1"/>
    <property type="molecule type" value="Genomic_DNA"/>
</dbReference>
<keyword evidence="7" id="KW-1185">Reference proteome</keyword>
<comment type="similarity">
    <text evidence="3">Belongs to the class-V pyridoxal-phosphate-dependent aminotransferase family.</text>
</comment>
<dbReference type="InterPro" id="IPR020578">
    <property type="entry name" value="Aminotrans_V_PyrdxlP_BS"/>
</dbReference>
<keyword evidence="2" id="KW-0663">Pyridoxal phosphate</keyword>
<dbReference type="InterPro" id="IPR015422">
    <property type="entry name" value="PyrdxlP-dep_Trfase_small"/>
</dbReference>
<dbReference type="Gene3D" id="3.90.1150.10">
    <property type="entry name" value="Aspartate Aminotransferase, domain 1"/>
    <property type="match status" value="1"/>
</dbReference>
<evidence type="ECO:0000313" key="7">
    <source>
        <dbReference type="Proteomes" id="UP001589890"/>
    </source>
</evidence>
<dbReference type="InterPro" id="IPR015424">
    <property type="entry name" value="PyrdxlP-dep_Trfase"/>
</dbReference>
<accession>A0ABV6QLP4</accession>
<evidence type="ECO:0000313" key="6">
    <source>
        <dbReference type="EMBL" id="MFC0625556.1"/>
    </source>
</evidence>
<evidence type="ECO:0000256" key="4">
    <source>
        <dbReference type="RuleBase" id="RU004504"/>
    </source>
</evidence>
<evidence type="ECO:0000256" key="1">
    <source>
        <dbReference type="ARBA" id="ARBA00001933"/>
    </source>
</evidence>
<proteinExistence type="inferred from homology"/>
<dbReference type="PROSITE" id="PS51318">
    <property type="entry name" value="TAT"/>
    <property type="match status" value="1"/>
</dbReference>
<evidence type="ECO:0000259" key="5">
    <source>
        <dbReference type="Pfam" id="PF00266"/>
    </source>
</evidence>
<dbReference type="Pfam" id="PF00266">
    <property type="entry name" value="Aminotran_5"/>
    <property type="match status" value="1"/>
</dbReference>